<dbReference type="InterPro" id="IPR020046">
    <property type="entry name" value="5-3_exonucl_a-hlix_arch_N"/>
</dbReference>
<dbReference type="GO" id="GO:0003677">
    <property type="term" value="F:DNA binding"/>
    <property type="evidence" value="ECO:0007669"/>
    <property type="project" value="UniProtKB-KW"/>
</dbReference>
<evidence type="ECO:0000259" key="15">
    <source>
        <dbReference type="SMART" id="SM00475"/>
    </source>
</evidence>
<dbReference type="GO" id="GO:0003887">
    <property type="term" value="F:DNA-directed DNA polymerase activity"/>
    <property type="evidence" value="ECO:0007669"/>
    <property type="project" value="UniProtKB-KW"/>
</dbReference>
<evidence type="ECO:0000313" key="17">
    <source>
        <dbReference type="EMBL" id="CAB4741713.1"/>
    </source>
</evidence>
<dbReference type="CDD" id="cd08637">
    <property type="entry name" value="DNA_pol_A_pol_I_C"/>
    <property type="match status" value="1"/>
</dbReference>
<protein>
    <recommendedName>
        <fullName evidence="2">DNA-directed DNA polymerase</fullName>
        <ecNumber evidence="2">2.7.7.7</ecNumber>
    </recommendedName>
</protein>
<dbReference type="InterPro" id="IPR020045">
    <property type="entry name" value="DNA_polI_H3TH"/>
</dbReference>
<dbReference type="FunFam" id="3.40.50.1010:FF:000001">
    <property type="entry name" value="DNA polymerase I"/>
    <property type="match status" value="1"/>
</dbReference>
<proteinExistence type="inferred from homology"/>
<dbReference type="SMART" id="SM00279">
    <property type="entry name" value="HhH2"/>
    <property type="match status" value="1"/>
</dbReference>
<dbReference type="SMART" id="SM00475">
    <property type="entry name" value="53EXOc"/>
    <property type="match status" value="1"/>
</dbReference>
<keyword evidence="6" id="KW-0540">Nuclease</keyword>
<evidence type="ECO:0000256" key="12">
    <source>
        <dbReference type="ARBA" id="ARBA00023204"/>
    </source>
</evidence>
<keyword evidence="12" id="KW-0234">DNA repair</keyword>
<evidence type="ECO:0000256" key="5">
    <source>
        <dbReference type="ARBA" id="ARBA00022705"/>
    </source>
</evidence>
<dbReference type="InterPro" id="IPR029060">
    <property type="entry name" value="PIN-like_dom_sf"/>
</dbReference>
<keyword evidence="7" id="KW-0227">DNA damage</keyword>
<dbReference type="EC" id="2.7.7.7" evidence="2"/>
<dbReference type="SUPFAM" id="SSF53098">
    <property type="entry name" value="Ribonuclease H-like"/>
    <property type="match status" value="1"/>
</dbReference>
<evidence type="ECO:0000256" key="8">
    <source>
        <dbReference type="ARBA" id="ARBA00022801"/>
    </source>
</evidence>
<evidence type="ECO:0000256" key="6">
    <source>
        <dbReference type="ARBA" id="ARBA00022722"/>
    </source>
</evidence>
<keyword evidence="3" id="KW-0808">Transferase</keyword>
<dbReference type="Gene3D" id="1.10.150.20">
    <property type="entry name" value="5' to 3' exonuclease, C-terminal subdomain"/>
    <property type="match status" value="2"/>
</dbReference>
<dbReference type="SUPFAM" id="SSF56672">
    <property type="entry name" value="DNA/RNA polymerases"/>
    <property type="match status" value="1"/>
</dbReference>
<dbReference type="InterPro" id="IPR001098">
    <property type="entry name" value="DNA-dir_DNA_pol_A_palm_dom"/>
</dbReference>
<evidence type="ECO:0000256" key="10">
    <source>
        <dbReference type="ARBA" id="ARBA00022932"/>
    </source>
</evidence>
<dbReference type="EMBL" id="CAEZYQ010000009">
    <property type="protein sequence ID" value="CAB4741713.1"/>
    <property type="molecule type" value="Genomic_DNA"/>
</dbReference>
<evidence type="ECO:0000256" key="9">
    <source>
        <dbReference type="ARBA" id="ARBA00022839"/>
    </source>
</evidence>
<evidence type="ECO:0000259" key="16">
    <source>
        <dbReference type="SMART" id="SM00482"/>
    </source>
</evidence>
<evidence type="ECO:0000256" key="1">
    <source>
        <dbReference type="ARBA" id="ARBA00007705"/>
    </source>
</evidence>
<keyword evidence="11" id="KW-0238">DNA-binding</keyword>
<dbReference type="NCBIfam" id="NF004397">
    <property type="entry name" value="PRK05755.1"/>
    <property type="match status" value="1"/>
</dbReference>
<evidence type="ECO:0000256" key="7">
    <source>
        <dbReference type="ARBA" id="ARBA00022763"/>
    </source>
</evidence>
<dbReference type="SMART" id="SM00482">
    <property type="entry name" value="POLAc"/>
    <property type="match status" value="1"/>
</dbReference>
<dbReference type="PANTHER" id="PTHR10133:SF27">
    <property type="entry name" value="DNA POLYMERASE NU"/>
    <property type="match status" value="1"/>
</dbReference>
<comment type="similarity">
    <text evidence="1">Belongs to the DNA polymerase type-A family.</text>
</comment>
<keyword evidence="9" id="KW-0269">Exonuclease</keyword>
<dbReference type="GO" id="GO:0006261">
    <property type="term" value="P:DNA-templated DNA replication"/>
    <property type="evidence" value="ECO:0007669"/>
    <property type="project" value="InterPro"/>
</dbReference>
<dbReference type="InterPro" id="IPR002298">
    <property type="entry name" value="DNA_polymerase_A"/>
</dbReference>
<dbReference type="SMART" id="SM00474">
    <property type="entry name" value="35EXOc"/>
    <property type="match status" value="1"/>
</dbReference>
<dbReference type="FunFam" id="1.20.1060.10:FF:000001">
    <property type="entry name" value="DNA polymerase I"/>
    <property type="match status" value="1"/>
</dbReference>
<feature type="domain" description="3'-5' exonuclease" evidence="14">
    <location>
        <begin position="310"/>
        <end position="485"/>
    </location>
</feature>
<name>A0A6J6T447_9ZZZZ</name>
<dbReference type="SUPFAM" id="SSF88723">
    <property type="entry name" value="PIN domain-like"/>
    <property type="match status" value="1"/>
</dbReference>
<keyword evidence="5" id="KW-0235">DNA replication</keyword>
<dbReference type="SUPFAM" id="SSF47807">
    <property type="entry name" value="5' to 3' exonuclease, C-terminal subdomain"/>
    <property type="match status" value="1"/>
</dbReference>
<evidence type="ECO:0000256" key="13">
    <source>
        <dbReference type="ARBA" id="ARBA00049244"/>
    </source>
</evidence>
<feature type="domain" description="DNA-directed DNA polymerase family A palm" evidence="16">
    <location>
        <begin position="652"/>
        <end position="859"/>
    </location>
</feature>
<evidence type="ECO:0000256" key="2">
    <source>
        <dbReference type="ARBA" id="ARBA00012417"/>
    </source>
</evidence>
<dbReference type="InterPro" id="IPR012337">
    <property type="entry name" value="RNaseH-like_sf"/>
</dbReference>
<dbReference type="InterPro" id="IPR054690">
    <property type="entry name" value="DNA_polI_exonuclease"/>
</dbReference>
<dbReference type="GO" id="GO:0008408">
    <property type="term" value="F:3'-5' exonuclease activity"/>
    <property type="evidence" value="ECO:0007669"/>
    <property type="project" value="InterPro"/>
</dbReference>
<dbReference type="CDD" id="cd09898">
    <property type="entry name" value="H3TH_53EXO"/>
    <property type="match status" value="1"/>
</dbReference>
<evidence type="ECO:0000256" key="11">
    <source>
        <dbReference type="ARBA" id="ARBA00023125"/>
    </source>
</evidence>
<dbReference type="InterPro" id="IPR043502">
    <property type="entry name" value="DNA/RNA_pol_sf"/>
</dbReference>
<evidence type="ECO:0000256" key="3">
    <source>
        <dbReference type="ARBA" id="ARBA00022679"/>
    </source>
</evidence>
<dbReference type="InterPro" id="IPR036279">
    <property type="entry name" value="5-3_exonuclease_C_sf"/>
</dbReference>
<dbReference type="PANTHER" id="PTHR10133">
    <property type="entry name" value="DNA POLYMERASE I"/>
    <property type="match status" value="1"/>
</dbReference>
<dbReference type="InterPro" id="IPR002562">
    <property type="entry name" value="3'-5'_exonuclease_dom"/>
</dbReference>
<dbReference type="InterPro" id="IPR036397">
    <property type="entry name" value="RNaseH_sf"/>
</dbReference>
<dbReference type="Gene3D" id="3.30.70.370">
    <property type="match status" value="1"/>
</dbReference>
<reference evidence="17" key="1">
    <citation type="submission" date="2020-05" db="EMBL/GenBank/DDBJ databases">
        <authorList>
            <person name="Chiriac C."/>
            <person name="Salcher M."/>
            <person name="Ghai R."/>
            <person name="Kavagutti S V."/>
        </authorList>
    </citation>
    <scope>NUCLEOTIDE SEQUENCE</scope>
</reference>
<keyword evidence="4" id="KW-0548">Nucleotidyltransferase</keyword>
<dbReference type="AlphaFoldDB" id="A0A6J6T447"/>
<dbReference type="CDD" id="cd09859">
    <property type="entry name" value="PIN_53EXO"/>
    <property type="match status" value="1"/>
</dbReference>
<dbReference type="Pfam" id="PF22619">
    <property type="entry name" value="DNA_polI_exo1"/>
    <property type="match status" value="1"/>
</dbReference>
<dbReference type="InterPro" id="IPR002421">
    <property type="entry name" value="5-3_exonuclease"/>
</dbReference>
<dbReference type="NCBIfam" id="TIGR00593">
    <property type="entry name" value="pola"/>
    <property type="match status" value="1"/>
</dbReference>
<dbReference type="FunFam" id="1.10.150.20:FF:000002">
    <property type="entry name" value="DNA polymerase I"/>
    <property type="match status" value="1"/>
</dbReference>
<gene>
    <name evidence="17" type="ORF">UFOPK2761_01317</name>
</gene>
<evidence type="ECO:0000259" key="14">
    <source>
        <dbReference type="SMART" id="SM00474"/>
    </source>
</evidence>
<dbReference type="GO" id="GO:0006302">
    <property type="term" value="P:double-strand break repair"/>
    <property type="evidence" value="ECO:0007669"/>
    <property type="project" value="TreeGrafter"/>
</dbReference>
<dbReference type="Pfam" id="PF01367">
    <property type="entry name" value="5_3_exonuc"/>
    <property type="match status" value="1"/>
</dbReference>
<dbReference type="Pfam" id="PF00476">
    <property type="entry name" value="DNA_pol_A"/>
    <property type="match status" value="1"/>
</dbReference>
<dbReference type="GO" id="GO:0008409">
    <property type="term" value="F:5'-3' exonuclease activity"/>
    <property type="evidence" value="ECO:0007669"/>
    <property type="project" value="InterPro"/>
</dbReference>
<sequence length="896" mass="98618">MPETTSRPRLLLLDGHSLAYRAFFALPVENFSTTTGQHTNAVYGFTSMLINVLRDEQPTHVAVAFDVSRQTFRLQEYSEYKAKRNKTPTEFSSQLPLIEEVLDALNIPFLKKDGYEADDIIATLVTEALAEDDMEVLILTGDRDSLQLVTDRSTVLYPMRGVSDLARMTPAAVEEKYGVPPHRYPELAAIVGETSDNLPGVPGVGQGFAARWLTTYDGLDGVIDNADKITGKKGEALREHLGDVMRNRRLNALVRDLDLELHPRDLALRPWDRQAVHQLFDGLEFRVLRDRLFETLTSEEEIDDSGFELAGTRLGPDEVAPWLAEHAGARTGVSVQGTWRAGTGEVWSLALATDDGSAAWFDAAELTVGDDAAVAAWLADASAPKVLHDAKGPMLALAARGWPLAGLQSDTALAAYLVRPDQRSYDLADLTLRYLKRELRQGAVDDGQLSLDTLDSDETSGAAETAMLNARAVLDLAEALDTAVEEHGGTELMARVELPLVHLLATMETVGIAVDTDHLESLEEHFSAEVRQAAEEAYAVIGKEINLGSPKQLQVVLFDELDMPKTKRTKTGYTTDADALQALYVKTEHPFLLHLLRHRDVIRLRQTIEGLLKTVAPDGRIHTTFNQTIAATGRLSSTDPNLQNIPIRTEEGRRIREAFVVGEGYESLMTADYSQIEMRIMAHLSEDALLIEAFRSGQDFHSITAARVFDVPADEVSVEQRAKIKAMNYGLAYGLSAFGLGQQLGIEPGEARGLMDEYFETFGGVRDYLAGVVDEARRTGFTETLRGRRRYLPDLTSDNRQRREIAERMALNAPIQGSAADLIKVAMLDLQDGIAAEGLRSRMLLQVHDELVLEVATGEGERLEALVRQHMGGAADLLVPLDVSVGTGRSWHEAAH</sequence>
<dbReference type="Gene3D" id="3.30.420.10">
    <property type="entry name" value="Ribonuclease H-like superfamily/Ribonuclease H"/>
    <property type="match status" value="1"/>
</dbReference>
<dbReference type="Gene3D" id="3.40.50.1010">
    <property type="entry name" value="5'-nuclease"/>
    <property type="match status" value="1"/>
</dbReference>
<dbReference type="PRINTS" id="PR00868">
    <property type="entry name" value="DNAPOLI"/>
</dbReference>
<accession>A0A6J6T447</accession>
<feature type="domain" description="5'-3' exonuclease" evidence="15">
    <location>
        <begin position="6"/>
        <end position="269"/>
    </location>
</feature>
<keyword evidence="8" id="KW-0378">Hydrolase</keyword>
<dbReference type="Gene3D" id="1.20.1060.10">
    <property type="entry name" value="Taq DNA Polymerase, Chain T, domain 4"/>
    <property type="match status" value="1"/>
</dbReference>
<keyword evidence="10" id="KW-0239">DNA-directed DNA polymerase</keyword>
<dbReference type="InterPro" id="IPR018320">
    <property type="entry name" value="DNA_polymerase_1"/>
</dbReference>
<dbReference type="InterPro" id="IPR008918">
    <property type="entry name" value="HhH2"/>
</dbReference>
<dbReference type="CDD" id="cd06140">
    <property type="entry name" value="DNA_polA_I_Bacillus_like_exo"/>
    <property type="match status" value="1"/>
</dbReference>
<evidence type="ECO:0000256" key="4">
    <source>
        <dbReference type="ARBA" id="ARBA00022695"/>
    </source>
</evidence>
<organism evidence="17">
    <name type="scientific">freshwater metagenome</name>
    <dbReference type="NCBI Taxonomy" id="449393"/>
    <lineage>
        <taxon>unclassified sequences</taxon>
        <taxon>metagenomes</taxon>
        <taxon>ecological metagenomes</taxon>
    </lineage>
</organism>
<comment type="catalytic activity">
    <reaction evidence="13">
        <text>DNA(n) + a 2'-deoxyribonucleoside 5'-triphosphate = DNA(n+1) + diphosphate</text>
        <dbReference type="Rhea" id="RHEA:22508"/>
        <dbReference type="Rhea" id="RHEA-COMP:17339"/>
        <dbReference type="Rhea" id="RHEA-COMP:17340"/>
        <dbReference type="ChEBI" id="CHEBI:33019"/>
        <dbReference type="ChEBI" id="CHEBI:61560"/>
        <dbReference type="ChEBI" id="CHEBI:173112"/>
        <dbReference type="EC" id="2.7.7.7"/>
    </reaction>
</comment>
<dbReference type="Pfam" id="PF02739">
    <property type="entry name" value="5_3_exonuc_N"/>
    <property type="match status" value="1"/>
</dbReference>